<evidence type="ECO:0000256" key="2">
    <source>
        <dbReference type="ARBA" id="ARBA00022630"/>
    </source>
</evidence>
<comment type="caution">
    <text evidence="7">The sequence shown here is derived from an EMBL/GenBank/DDBJ whole genome shotgun (WGS) entry which is preliminary data.</text>
</comment>
<feature type="domain" description="FAD-binding PCMH-type" evidence="6">
    <location>
        <begin position="60"/>
        <end position="230"/>
    </location>
</feature>
<dbReference type="GeneID" id="19203528"/>
<sequence>MRLLSLVSAAAYAVASVTASSVTAASACTQIAAAVSSASDVYYLGSLHYAKDVYHWASSSSQNSACSFEPGTPEDVGIALQIIANTSTPFAVKGGGHASNPGFSSSTGVTIAMYRFSQVTYDASSETAVIGTGLIWDDVYTALEPYNVNVVGGRVTGVGVAGFTLGGGYSWLTNQYGLTIDTVVSYELVMPNGTVTTVTEASNPELFFGLRGGLNNFGIVTSFTLKTVPQGQVWGGLITFTENVLDQVNQATADFQGNNTDPKATLITTYNFLLGEPGVSQILFYDGPSPPTGLFDEFLAIPYLTKDISTRSFLSLVQASPANVTASTRAFFNTVSVTGYPLELVQDVLNETIYYGSTLQWISGVFISYDVEAFLPSLFSHGSNSAYPPDRSQGLLPLNIYYAWELPTADADMHTAIIQSQATLKAKAEALGQNISNAALYNNYAVYDTTIEEIYGDNVPRLQALKAQIDPNNVMGLAGGFKF</sequence>
<proteinExistence type="inferred from homology"/>
<dbReference type="InterPro" id="IPR050416">
    <property type="entry name" value="FAD-linked_Oxidoreductase"/>
</dbReference>
<evidence type="ECO:0000259" key="6">
    <source>
        <dbReference type="PROSITE" id="PS51387"/>
    </source>
</evidence>
<dbReference type="PANTHER" id="PTHR42973">
    <property type="entry name" value="BINDING OXIDOREDUCTASE, PUTATIVE (AFU_ORTHOLOGUE AFUA_1G17690)-RELATED"/>
    <property type="match status" value="1"/>
</dbReference>
<feature type="signal peptide" evidence="5">
    <location>
        <begin position="1"/>
        <end position="19"/>
    </location>
</feature>
<dbReference type="GO" id="GO:0071949">
    <property type="term" value="F:FAD binding"/>
    <property type="evidence" value="ECO:0007669"/>
    <property type="project" value="InterPro"/>
</dbReference>
<evidence type="ECO:0000313" key="8">
    <source>
        <dbReference type="Proteomes" id="UP000053558"/>
    </source>
</evidence>
<evidence type="ECO:0000256" key="1">
    <source>
        <dbReference type="ARBA" id="ARBA00005466"/>
    </source>
</evidence>
<dbReference type="InterPro" id="IPR006094">
    <property type="entry name" value="Oxid_FAD_bind_N"/>
</dbReference>
<reference evidence="8" key="1">
    <citation type="journal article" date="2012" name="Science">
        <title>The Paleozoic origin of enzymatic lignin decomposition reconstructed from 31 fungal genomes.</title>
        <authorList>
            <person name="Floudas D."/>
            <person name="Binder M."/>
            <person name="Riley R."/>
            <person name="Barry K."/>
            <person name="Blanchette R.A."/>
            <person name="Henrissat B."/>
            <person name="Martinez A.T."/>
            <person name="Otillar R."/>
            <person name="Spatafora J.W."/>
            <person name="Yadav J.S."/>
            <person name="Aerts A."/>
            <person name="Benoit I."/>
            <person name="Boyd A."/>
            <person name="Carlson A."/>
            <person name="Copeland A."/>
            <person name="Coutinho P.M."/>
            <person name="de Vries R.P."/>
            <person name="Ferreira P."/>
            <person name="Findley K."/>
            <person name="Foster B."/>
            <person name="Gaskell J."/>
            <person name="Glotzer D."/>
            <person name="Gorecki P."/>
            <person name="Heitman J."/>
            <person name="Hesse C."/>
            <person name="Hori C."/>
            <person name="Igarashi K."/>
            <person name="Jurgens J.A."/>
            <person name="Kallen N."/>
            <person name="Kersten P."/>
            <person name="Kohler A."/>
            <person name="Kuees U."/>
            <person name="Kumar T.K.A."/>
            <person name="Kuo A."/>
            <person name="LaButti K."/>
            <person name="Larrondo L.F."/>
            <person name="Lindquist E."/>
            <person name="Ling A."/>
            <person name="Lombard V."/>
            <person name="Lucas S."/>
            <person name="Lundell T."/>
            <person name="Martin R."/>
            <person name="McLaughlin D.J."/>
            <person name="Morgenstern I."/>
            <person name="Morin E."/>
            <person name="Murat C."/>
            <person name="Nagy L.G."/>
            <person name="Nolan M."/>
            <person name="Ohm R.A."/>
            <person name="Patyshakuliyeva A."/>
            <person name="Rokas A."/>
            <person name="Ruiz-Duenas F.J."/>
            <person name="Sabat G."/>
            <person name="Salamov A."/>
            <person name="Samejima M."/>
            <person name="Schmutz J."/>
            <person name="Slot J.C."/>
            <person name="St John F."/>
            <person name="Stenlid J."/>
            <person name="Sun H."/>
            <person name="Sun S."/>
            <person name="Syed K."/>
            <person name="Tsang A."/>
            <person name="Wiebenga A."/>
            <person name="Young D."/>
            <person name="Pisabarro A."/>
            <person name="Eastwood D.C."/>
            <person name="Martin F."/>
            <person name="Cullen D."/>
            <person name="Grigoriev I.V."/>
            <person name="Hibbett D.S."/>
        </authorList>
    </citation>
    <scope>NUCLEOTIDE SEQUENCE [LARGE SCALE GENOMIC DNA]</scope>
    <source>
        <strain evidence="8">RWD-64-598 SS2</strain>
    </source>
</reference>
<evidence type="ECO:0000256" key="5">
    <source>
        <dbReference type="SAM" id="SignalP"/>
    </source>
</evidence>
<dbReference type="KEGG" id="cput:CONPUDRAFT_156122"/>
<accession>A0A5M3MG23</accession>
<keyword evidence="3" id="KW-0274">FAD</keyword>
<dbReference type="PROSITE" id="PS51257">
    <property type="entry name" value="PROKAR_LIPOPROTEIN"/>
    <property type="match status" value="1"/>
</dbReference>
<dbReference type="InterPro" id="IPR012951">
    <property type="entry name" value="BBE"/>
</dbReference>
<dbReference type="Gene3D" id="3.40.462.20">
    <property type="match status" value="1"/>
</dbReference>
<gene>
    <name evidence="7" type="ORF">CONPUDRAFT_156122</name>
</gene>
<keyword evidence="5" id="KW-0732">Signal</keyword>
<dbReference type="InterPro" id="IPR036318">
    <property type="entry name" value="FAD-bd_PCMH-like_sf"/>
</dbReference>
<dbReference type="RefSeq" id="XP_007771200.1">
    <property type="nucleotide sequence ID" value="XM_007773010.1"/>
</dbReference>
<dbReference type="Pfam" id="PF08031">
    <property type="entry name" value="BBE"/>
    <property type="match status" value="1"/>
</dbReference>
<dbReference type="Proteomes" id="UP000053558">
    <property type="component" value="Unassembled WGS sequence"/>
</dbReference>
<evidence type="ECO:0000313" key="7">
    <source>
        <dbReference type="EMBL" id="EIW78113.1"/>
    </source>
</evidence>
<keyword evidence="8" id="KW-1185">Reference proteome</keyword>
<organism evidence="7 8">
    <name type="scientific">Coniophora puteana (strain RWD-64-598)</name>
    <name type="common">Brown rot fungus</name>
    <dbReference type="NCBI Taxonomy" id="741705"/>
    <lineage>
        <taxon>Eukaryota</taxon>
        <taxon>Fungi</taxon>
        <taxon>Dikarya</taxon>
        <taxon>Basidiomycota</taxon>
        <taxon>Agaricomycotina</taxon>
        <taxon>Agaricomycetes</taxon>
        <taxon>Agaricomycetidae</taxon>
        <taxon>Boletales</taxon>
        <taxon>Coniophorineae</taxon>
        <taxon>Coniophoraceae</taxon>
        <taxon>Coniophora</taxon>
    </lineage>
</organism>
<comment type="similarity">
    <text evidence="1">Belongs to the oxygen-dependent FAD-linked oxidoreductase family.</text>
</comment>
<dbReference type="Gene3D" id="3.30.465.10">
    <property type="match status" value="1"/>
</dbReference>
<dbReference type="SUPFAM" id="SSF56176">
    <property type="entry name" value="FAD-binding/transporter-associated domain-like"/>
    <property type="match status" value="1"/>
</dbReference>
<keyword evidence="4" id="KW-0560">Oxidoreductase</keyword>
<keyword evidence="2" id="KW-0285">Flavoprotein</keyword>
<evidence type="ECO:0000256" key="4">
    <source>
        <dbReference type="ARBA" id="ARBA00023002"/>
    </source>
</evidence>
<evidence type="ECO:0000256" key="3">
    <source>
        <dbReference type="ARBA" id="ARBA00022827"/>
    </source>
</evidence>
<dbReference type="PANTHER" id="PTHR42973:SF13">
    <property type="entry name" value="FAD-BINDING PCMH-TYPE DOMAIN-CONTAINING PROTEIN"/>
    <property type="match status" value="1"/>
</dbReference>
<feature type="chain" id="PRO_5024394801" evidence="5">
    <location>
        <begin position="20"/>
        <end position="483"/>
    </location>
</feature>
<dbReference type="GO" id="GO:0016491">
    <property type="term" value="F:oxidoreductase activity"/>
    <property type="evidence" value="ECO:0007669"/>
    <property type="project" value="UniProtKB-KW"/>
</dbReference>
<protein>
    <submittedName>
        <fullName evidence="7">FAD-binding domain-containing protein</fullName>
    </submittedName>
</protein>
<dbReference type="AlphaFoldDB" id="A0A5M3MG23"/>
<dbReference type="OrthoDB" id="2151789at2759"/>
<dbReference type="PROSITE" id="PS51387">
    <property type="entry name" value="FAD_PCMH"/>
    <property type="match status" value="1"/>
</dbReference>
<dbReference type="InterPro" id="IPR016169">
    <property type="entry name" value="FAD-bd_PCMH_sub2"/>
</dbReference>
<dbReference type="OMA" id="HTSNPGF"/>
<dbReference type="Pfam" id="PF01565">
    <property type="entry name" value="FAD_binding_4"/>
    <property type="match status" value="1"/>
</dbReference>
<dbReference type="EMBL" id="JH711582">
    <property type="protein sequence ID" value="EIW78113.1"/>
    <property type="molecule type" value="Genomic_DNA"/>
</dbReference>
<dbReference type="InterPro" id="IPR016166">
    <property type="entry name" value="FAD-bd_PCMH"/>
</dbReference>
<name>A0A5M3MG23_CONPW</name>